<evidence type="ECO:0000313" key="2">
    <source>
        <dbReference type="Proteomes" id="UP000593566"/>
    </source>
</evidence>
<dbReference type="AlphaFoldDB" id="A0A8H6FIY9"/>
<dbReference type="EMBL" id="JACCJB010000003">
    <property type="protein sequence ID" value="KAF6229371.1"/>
    <property type="molecule type" value="Genomic_DNA"/>
</dbReference>
<accession>A0A8H6FIY9</accession>
<proteinExistence type="predicted"/>
<sequence length="326" mass="36469">MSQWDRIKEVLYARIFSPIPDDMTGAVEIAPELRPIILFDFGGLHRIYKVFNKNCKDIALSASTKTIGNIRQRARIGRCARIGGGSRQKTVEGRDAGAKPHPHQRVYRKLVSSSSCLFTMRSQNLPHGKFYTVLSQTGISQQYATTDACLPKAARGHMVMVLGWADRWNWVKVVSITSSAASTLQYIDYLPIYPSKKNQHSGIQLKLCNGWNAWTYTEKKSYVKMDGVYEIPVEHLTAAGANGRQYELQSKSWDKVQDFLRKMNVRAIHDGQVAPGSVNSPIREGHLSQVLGAGVASDTGEYSLEGYSLHIPPKIEVEPNQIYKQA</sequence>
<organism evidence="1 2">
    <name type="scientific">Letharia lupina</name>
    <dbReference type="NCBI Taxonomy" id="560253"/>
    <lineage>
        <taxon>Eukaryota</taxon>
        <taxon>Fungi</taxon>
        <taxon>Dikarya</taxon>
        <taxon>Ascomycota</taxon>
        <taxon>Pezizomycotina</taxon>
        <taxon>Lecanoromycetes</taxon>
        <taxon>OSLEUM clade</taxon>
        <taxon>Lecanoromycetidae</taxon>
        <taxon>Lecanorales</taxon>
        <taxon>Lecanorineae</taxon>
        <taxon>Parmeliaceae</taxon>
        <taxon>Letharia</taxon>
    </lineage>
</organism>
<gene>
    <name evidence="1" type="ORF">HO133_007487</name>
</gene>
<dbReference type="GeneID" id="59335886"/>
<name>A0A8H6FIY9_9LECA</name>
<dbReference type="RefSeq" id="XP_037157013.1">
    <property type="nucleotide sequence ID" value="XM_037298378.1"/>
</dbReference>
<protein>
    <submittedName>
        <fullName evidence="1">Uncharacterized protein</fullName>
    </submittedName>
</protein>
<dbReference type="Proteomes" id="UP000593566">
    <property type="component" value="Unassembled WGS sequence"/>
</dbReference>
<comment type="caution">
    <text evidence="1">The sequence shown here is derived from an EMBL/GenBank/DDBJ whole genome shotgun (WGS) entry which is preliminary data.</text>
</comment>
<keyword evidence="2" id="KW-1185">Reference proteome</keyword>
<evidence type="ECO:0000313" key="1">
    <source>
        <dbReference type="EMBL" id="KAF6229371.1"/>
    </source>
</evidence>
<reference evidence="1 2" key="1">
    <citation type="journal article" date="2020" name="Genomics">
        <title>Complete, high-quality genomes from long-read metagenomic sequencing of two wolf lichen thalli reveals enigmatic genome architecture.</title>
        <authorList>
            <person name="McKenzie S.K."/>
            <person name="Walston R.F."/>
            <person name="Allen J.L."/>
        </authorList>
    </citation>
    <scope>NUCLEOTIDE SEQUENCE [LARGE SCALE GENOMIC DNA]</scope>
    <source>
        <strain evidence="1">WasteWater1</strain>
    </source>
</reference>